<evidence type="ECO:0000313" key="5">
    <source>
        <dbReference type="Proteomes" id="UP000586976"/>
    </source>
</evidence>
<keyword evidence="1 4" id="KW-0808">Transferase</keyword>
<comment type="caution">
    <text evidence="4">The sequence shown here is derived from an EMBL/GenBank/DDBJ whole genome shotgun (WGS) entry which is preliminary data.</text>
</comment>
<dbReference type="Pfam" id="PF13469">
    <property type="entry name" value="Sulfotransfer_3"/>
    <property type="match status" value="1"/>
</dbReference>
<dbReference type="AlphaFoldDB" id="A0A7W2D2K8"/>
<keyword evidence="2" id="KW-0175">Coiled coil</keyword>
<feature type="coiled-coil region" evidence="2">
    <location>
        <begin position="191"/>
        <end position="225"/>
    </location>
</feature>
<name>A0A7W2D2K8_9ACTN</name>
<evidence type="ECO:0000256" key="3">
    <source>
        <dbReference type="SAM" id="MobiDB-lite"/>
    </source>
</evidence>
<feature type="region of interest" description="Disordered" evidence="3">
    <location>
        <begin position="17"/>
        <end position="58"/>
    </location>
</feature>
<evidence type="ECO:0000256" key="2">
    <source>
        <dbReference type="SAM" id="Coils"/>
    </source>
</evidence>
<evidence type="ECO:0000256" key="1">
    <source>
        <dbReference type="ARBA" id="ARBA00022679"/>
    </source>
</evidence>
<dbReference type="RefSeq" id="WP_181865008.1">
    <property type="nucleotide sequence ID" value="NZ_JACEQY010000019.1"/>
</dbReference>
<dbReference type="EMBL" id="JACEQY010000019">
    <property type="protein sequence ID" value="MBA4863275.1"/>
    <property type="molecule type" value="Genomic_DNA"/>
</dbReference>
<dbReference type="GO" id="GO:0008476">
    <property type="term" value="F:protein-tyrosine sulfotransferase activity"/>
    <property type="evidence" value="ECO:0007669"/>
    <property type="project" value="InterPro"/>
</dbReference>
<dbReference type="Gene3D" id="3.40.50.300">
    <property type="entry name" value="P-loop containing nucleotide triphosphate hydrolases"/>
    <property type="match status" value="1"/>
</dbReference>
<dbReference type="PANTHER" id="PTHR12788">
    <property type="entry name" value="PROTEIN-TYROSINE SULFOTRANSFERASE 2"/>
    <property type="match status" value="1"/>
</dbReference>
<accession>A0A7W2D2K8</accession>
<dbReference type="Proteomes" id="UP000586976">
    <property type="component" value="Unassembled WGS sequence"/>
</dbReference>
<dbReference type="PANTHER" id="PTHR12788:SF10">
    <property type="entry name" value="PROTEIN-TYROSINE SULFOTRANSFERASE"/>
    <property type="match status" value="1"/>
</dbReference>
<dbReference type="InterPro" id="IPR027417">
    <property type="entry name" value="P-loop_NTPase"/>
</dbReference>
<keyword evidence="5" id="KW-1185">Reference proteome</keyword>
<proteinExistence type="predicted"/>
<dbReference type="SUPFAM" id="SSF52540">
    <property type="entry name" value="P-loop containing nucleoside triphosphate hydrolases"/>
    <property type="match status" value="1"/>
</dbReference>
<sequence>MQDPRWDAVRKGLRRRGRLLGEALKPPAPKPSAAAQERPLDGIPAQRAPRPEGPAVEPARRLVESPVFLLSPVRSGSTLLRVLLNSHSRIRAPHEMHLRTLHVREDRDFTVTAMRALGLNREELEHMLWDRVLSHELERSGKDLIVDKTPANTLMWPRLRRAWPEARYIFLIRHPAAVVESLTARRQDPDLDEIHAEVQRYAERLEQAQEALDGVTVAYEDLTADPERETRRICTYLGIEWEEAMLDYGSQDHGKFRPHIGDWSEKIRSGRIQPARTATDCSGLPERLVEIAEGWGYGVSGAQGVDSGMPPA</sequence>
<reference evidence="4 5" key="1">
    <citation type="submission" date="2020-07" db="EMBL/GenBank/DDBJ databases">
        <title>Streptomyces isolated from Indian soil.</title>
        <authorList>
            <person name="Mandal S."/>
            <person name="Maiti P.K."/>
        </authorList>
    </citation>
    <scope>NUCLEOTIDE SEQUENCE [LARGE SCALE GENOMIC DNA]</scope>
    <source>
        <strain evidence="4 5">PSKA54</strain>
    </source>
</reference>
<protein>
    <submittedName>
        <fullName evidence="4">Sulfotransferase</fullName>
    </submittedName>
</protein>
<gene>
    <name evidence="4" type="ORF">H1V43_18170</name>
</gene>
<dbReference type="InterPro" id="IPR026634">
    <property type="entry name" value="TPST-like"/>
</dbReference>
<organism evidence="4 5">
    <name type="scientific">Streptomyces himalayensis subsp. aureolus</name>
    <dbReference type="NCBI Taxonomy" id="2758039"/>
    <lineage>
        <taxon>Bacteria</taxon>
        <taxon>Bacillati</taxon>
        <taxon>Actinomycetota</taxon>
        <taxon>Actinomycetes</taxon>
        <taxon>Kitasatosporales</taxon>
        <taxon>Streptomycetaceae</taxon>
        <taxon>Streptomyces</taxon>
        <taxon>Streptomyces himalayensis</taxon>
    </lineage>
</organism>
<evidence type="ECO:0000313" key="4">
    <source>
        <dbReference type="EMBL" id="MBA4863275.1"/>
    </source>
</evidence>